<evidence type="ECO:0000313" key="7">
    <source>
        <dbReference type="Proteomes" id="UP000322981"/>
    </source>
</evidence>
<comment type="subcellular location">
    <subcellularLocation>
        <location evidence="1">Membrane</location>
        <topology evidence="1">Single-pass membrane protein</topology>
    </subcellularLocation>
</comment>
<dbReference type="AlphaFoldDB" id="A0A5M8FLM8"/>
<evidence type="ECO:0000313" key="6">
    <source>
        <dbReference type="EMBL" id="KAA6185679.1"/>
    </source>
</evidence>
<evidence type="ECO:0000259" key="5">
    <source>
        <dbReference type="Pfam" id="PF04357"/>
    </source>
</evidence>
<dbReference type="InterPro" id="IPR007452">
    <property type="entry name" value="TamB_C"/>
</dbReference>
<dbReference type="PANTHER" id="PTHR36985:SF1">
    <property type="entry name" value="TRANSLOCATION AND ASSEMBLY MODULE SUBUNIT TAMB"/>
    <property type="match status" value="1"/>
</dbReference>
<evidence type="ECO:0000256" key="3">
    <source>
        <dbReference type="ARBA" id="ARBA00022989"/>
    </source>
</evidence>
<feature type="domain" description="Translocation and assembly module TamB C-terminal" evidence="5">
    <location>
        <begin position="1189"/>
        <end position="1247"/>
    </location>
</feature>
<feature type="domain" description="Translocation and assembly module TamB C-terminal" evidence="5">
    <location>
        <begin position="948"/>
        <end position="1185"/>
    </location>
</feature>
<organism evidence="6 7">
    <name type="scientific">Thiohalocapsa marina</name>
    <dbReference type="NCBI Taxonomy" id="424902"/>
    <lineage>
        <taxon>Bacteria</taxon>
        <taxon>Pseudomonadati</taxon>
        <taxon>Pseudomonadota</taxon>
        <taxon>Gammaproteobacteria</taxon>
        <taxon>Chromatiales</taxon>
        <taxon>Chromatiaceae</taxon>
        <taxon>Thiohalocapsa</taxon>
    </lineage>
</organism>
<keyword evidence="3" id="KW-1133">Transmembrane helix</keyword>
<dbReference type="GO" id="GO:0009306">
    <property type="term" value="P:protein secretion"/>
    <property type="evidence" value="ECO:0007669"/>
    <property type="project" value="InterPro"/>
</dbReference>
<keyword evidence="4" id="KW-0472">Membrane</keyword>
<dbReference type="GO" id="GO:0005886">
    <property type="term" value="C:plasma membrane"/>
    <property type="evidence" value="ECO:0007669"/>
    <property type="project" value="InterPro"/>
</dbReference>
<reference evidence="6 7" key="1">
    <citation type="submission" date="2019-09" db="EMBL/GenBank/DDBJ databases">
        <title>Whole-genome sequence of the purple sulfur bacterium Thiohalocapsa marina DSM 19078.</title>
        <authorList>
            <person name="Kyndt J.A."/>
            <person name="Meyer T.E."/>
        </authorList>
    </citation>
    <scope>NUCLEOTIDE SEQUENCE [LARGE SCALE GENOMIC DNA]</scope>
    <source>
        <strain evidence="6 7">DSM 19078</strain>
    </source>
</reference>
<name>A0A5M8FLM8_9GAMM</name>
<sequence>MTAPAPVQPAGSGSSRGARRIGLFGLFWRLLLSLLLLVLLLLGLVLGTQSGLRAVAALAEDLAPGMVAIERVNGRLLGALEVTGLRLDLPALTLSAAQLRLDWNPGALLAGRLEVTQLAARDVDLQTAPSADDEAAEPFQLPQIRLPLELELANVLIEHFRFSQRDAAPESAIVLARAELSAAGSADLLQIRQLRVVLTQPRARADLGGEVRLSGAYPVALDLDWEFAQDPALQVRGQGQVGGDLQELTVQHQVTGSIDLTLDARVRSVLDAPAWEGDIHLRRLDLPQLVADAPPVNLDARLATSGDLRQARLTGTLSGDVPELPDAGQLAAELDLAWAEPVLEVRRLRLDETGSGATVQLTGSLDLGGAAPDFALAGTWERLRWPLRDDALAESPSGTLDLRGSPADYRYAVEADLGGAQLPAARLLLKGTGDTERTRIRSATLNTLGGSVVVEGQAGWAPTVDWDLALVAAAIDPGGLAADWPGQLGGRLETTGRLTEEGPELEARVRDFGGRLRDYPVAVEADVRLAGAAFELRQLQASSGPTRLTASGRGGLGPDEDLDLQFDFNSPDLGSLLPDARGRLATHGRIGGSPDAPQVALTLDAEGAELAGNGIARLSGNAELGLEPDAILRVAVVGTDLVAGDQRFASLNLTGNGRLSAHRLDLRLLGEPLSLTLAAVGGLADGGDYSGSLTQLTLDTPSFGDWRLQRPAPFALAAGQVSAGPLCIADGRDSGGCVSVRQPRPDSVEADLDVPRIDLGLLRPLLPTQTVVQGQLRAEARFRTAGGVLDGSARLETPTGELQLVLPEHTETLVFSGARLDVRAGDKALEGVLGLGVPGLGRLNGTLSLPGFRLTGGASQRLGGGIELRLTDLSRVSGLLPDIDGFTGTIDLDAELFGTLARPDVRGRLAVREVGFKVPLYGFELSQANLTAVSRGIADADLQGSALVGGGQLRIDGSASGGDQGVQLRVDISGDNMTVANSKEYFAVVSTALELGFGPGGGALKGEITVPEARIMPRSIPSGAITPSADVVLESTATQQEAMPFHVDLLARLGDQVLVEAFGLRGKLRGELRVIREPNRDLIGDGQLEVIDGTYRVPIPGAGLLTSVGKPLTIEQGIVVFAKTPLDNPGLILNAQRQGGDITAGVRVLGTLRNPKLAFFSESDPDLTQAEVTSYLVTGVPPKRNGEATNRSLSVGTYIAPKLFMEYETSLAEQADTVKLRYDLNKHIEVQTETGDSQGVDVFYKFER</sequence>
<keyword evidence="7" id="KW-1185">Reference proteome</keyword>
<dbReference type="Proteomes" id="UP000322981">
    <property type="component" value="Unassembled WGS sequence"/>
</dbReference>
<keyword evidence="2" id="KW-0812">Transmembrane</keyword>
<dbReference type="GO" id="GO:0097347">
    <property type="term" value="C:TAM protein secretion complex"/>
    <property type="evidence" value="ECO:0007669"/>
    <property type="project" value="TreeGrafter"/>
</dbReference>
<dbReference type="OrthoDB" id="5555605at2"/>
<comment type="caution">
    <text evidence="6">The sequence shown here is derived from an EMBL/GenBank/DDBJ whole genome shotgun (WGS) entry which is preliminary data.</text>
</comment>
<gene>
    <name evidence="6" type="ORF">F2Q65_08270</name>
</gene>
<accession>A0A5M8FLM8</accession>
<dbReference type="Pfam" id="PF04357">
    <property type="entry name" value="TamB"/>
    <property type="match status" value="2"/>
</dbReference>
<evidence type="ECO:0000256" key="2">
    <source>
        <dbReference type="ARBA" id="ARBA00022692"/>
    </source>
</evidence>
<protein>
    <submittedName>
        <fullName evidence="6">Translocation/assembly module TamB</fullName>
    </submittedName>
</protein>
<dbReference type="PANTHER" id="PTHR36985">
    <property type="entry name" value="TRANSLOCATION AND ASSEMBLY MODULE SUBUNIT TAMB"/>
    <property type="match status" value="1"/>
</dbReference>
<dbReference type="EMBL" id="VWXX01000008">
    <property type="protein sequence ID" value="KAA6185679.1"/>
    <property type="molecule type" value="Genomic_DNA"/>
</dbReference>
<dbReference type="RefSeq" id="WP_150092283.1">
    <property type="nucleotide sequence ID" value="NZ_JBFUOH010000003.1"/>
</dbReference>
<evidence type="ECO:0000256" key="1">
    <source>
        <dbReference type="ARBA" id="ARBA00004167"/>
    </source>
</evidence>
<evidence type="ECO:0000256" key="4">
    <source>
        <dbReference type="ARBA" id="ARBA00023136"/>
    </source>
</evidence>
<proteinExistence type="predicted"/>